<keyword evidence="1 2" id="KW-0238">DNA-binding</keyword>
<reference evidence="3" key="2">
    <citation type="submission" date="2022-10" db="EMBL/GenBank/DDBJ databases">
        <authorList>
            <person name="Aronson H.S."/>
        </authorList>
    </citation>
    <scope>NUCLEOTIDE SEQUENCE</scope>
    <source>
        <strain evidence="3">RS19-109</strain>
    </source>
</reference>
<organism evidence="3 4">
    <name type="scientific">Thiovibrio frasassiensis</name>
    <dbReference type="NCBI Taxonomy" id="2984131"/>
    <lineage>
        <taxon>Bacteria</taxon>
        <taxon>Pseudomonadati</taxon>
        <taxon>Thermodesulfobacteriota</taxon>
        <taxon>Desulfobulbia</taxon>
        <taxon>Desulfobulbales</taxon>
        <taxon>Thiovibrionaceae</taxon>
        <taxon>Thiovibrio</taxon>
    </lineage>
</organism>
<evidence type="ECO:0000313" key="3">
    <source>
        <dbReference type="EMBL" id="MDG4476058.1"/>
    </source>
</evidence>
<comment type="similarity">
    <text evidence="2">Belongs to the YbaB/EbfC family.</text>
</comment>
<dbReference type="Proteomes" id="UP001154240">
    <property type="component" value="Unassembled WGS sequence"/>
</dbReference>
<dbReference type="HAMAP" id="MF_00274">
    <property type="entry name" value="DNA_YbaB_EbfC"/>
    <property type="match status" value="1"/>
</dbReference>
<comment type="caution">
    <text evidence="3">The sequence shown here is derived from an EMBL/GenBank/DDBJ whole genome shotgun (WGS) entry which is preliminary data.</text>
</comment>
<dbReference type="RefSeq" id="WP_307633027.1">
    <property type="nucleotide sequence ID" value="NZ_JAPHEH010000001.1"/>
</dbReference>
<dbReference type="NCBIfam" id="TIGR00103">
    <property type="entry name" value="DNA_YbaB_EbfC"/>
    <property type="match status" value="1"/>
</dbReference>
<dbReference type="PANTHER" id="PTHR33449">
    <property type="entry name" value="NUCLEOID-ASSOCIATED PROTEIN YBAB"/>
    <property type="match status" value="1"/>
</dbReference>
<comment type="subcellular location">
    <subcellularLocation>
        <location evidence="2">Cytoplasm</location>
        <location evidence="2">Nucleoid</location>
    </subcellularLocation>
</comment>
<dbReference type="PIRSF" id="PIRSF004555">
    <property type="entry name" value="UCP004555"/>
    <property type="match status" value="1"/>
</dbReference>
<dbReference type="PANTHER" id="PTHR33449:SF1">
    <property type="entry name" value="NUCLEOID-ASSOCIATED PROTEIN YBAB"/>
    <property type="match status" value="1"/>
</dbReference>
<evidence type="ECO:0000313" key="4">
    <source>
        <dbReference type="Proteomes" id="UP001154240"/>
    </source>
</evidence>
<dbReference type="GO" id="GO:0003677">
    <property type="term" value="F:DNA binding"/>
    <property type="evidence" value="ECO:0007669"/>
    <property type="project" value="UniProtKB-UniRule"/>
</dbReference>
<comment type="subunit">
    <text evidence="2">Homodimer.</text>
</comment>
<sequence>MDMKQMVKQAQQFQQRLTEMQGELAGRQVSASVGGGMVSATVNGRHELVNLTIDKEVVDPADPQMLQDLVVSAVNEAMRKAQAMIEGEMSKLTGGMKIPGMF</sequence>
<accession>A0A9X4MGP3</accession>
<keyword evidence="4" id="KW-1185">Reference proteome</keyword>
<dbReference type="InterPro" id="IPR004401">
    <property type="entry name" value="YbaB/EbfC"/>
</dbReference>
<dbReference type="AlphaFoldDB" id="A0A9X4MGP3"/>
<gene>
    <name evidence="3" type="ORF">OLX77_07805</name>
</gene>
<dbReference type="EMBL" id="JAPHEH010000001">
    <property type="protein sequence ID" value="MDG4476058.1"/>
    <property type="molecule type" value="Genomic_DNA"/>
</dbReference>
<evidence type="ECO:0000256" key="2">
    <source>
        <dbReference type="HAMAP-Rule" id="MF_00274"/>
    </source>
</evidence>
<dbReference type="Gene3D" id="3.30.1310.10">
    <property type="entry name" value="Nucleoid-associated protein YbaB-like domain"/>
    <property type="match status" value="1"/>
</dbReference>
<keyword evidence="2" id="KW-0963">Cytoplasm</keyword>
<comment type="function">
    <text evidence="2">Binds to DNA and alters its conformation. May be involved in regulation of gene expression, nucleoid organization and DNA protection.</text>
</comment>
<proteinExistence type="inferred from homology"/>
<name>A0A9X4MGP3_9BACT</name>
<dbReference type="GO" id="GO:0005829">
    <property type="term" value="C:cytosol"/>
    <property type="evidence" value="ECO:0007669"/>
    <property type="project" value="TreeGrafter"/>
</dbReference>
<dbReference type="Pfam" id="PF02575">
    <property type="entry name" value="YbaB_DNA_bd"/>
    <property type="match status" value="1"/>
</dbReference>
<evidence type="ECO:0000256" key="1">
    <source>
        <dbReference type="ARBA" id="ARBA00023125"/>
    </source>
</evidence>
<protein>
    <recommendedName>
        <fullName evidence="2">Nucleoid-associated protein OLX77_07805</fullName>
    </recommendedName>
</protein>
<dbReference type="GO" id="GO:0043590">
    <property type="term" value="C:bacterial nucleoid"/>
    <property type="evidence" value="ECO:0007669"/>
    <property type="project" value="UniProtKB-UniRule"/>
</dbReference>
<reference evidence="3" key="1">
    <citation type="journal article" date="2022" name="bioRxiv">
        <title>Thiovibrio frasassiensisgen. nov., sp. nov., an autotrophic, elemental sulfur disproportionating bacterium isolated from sulfidic karst sediment, and proposal of Thiovibrionaceae fam. nov.</title>
        <authorList>
            <person name="Aronson H."/>
            <person name="Thomas C."/>
            <person name="Bhattacharyya M."/>
            <person name="Eckstein S."/>
            <person name="Jensen S."/>
            <person name="Barco R."/>
            <person name="Macalady J."/>
            <person name="Amend J."/>
        </authorList>
    </citation>
    <scope>NUCLEOTIDE SEQUENCE</scope>
    <source>
        <strain evidence="3">RS19-109</strain>
    </source>
</reference>
<dbReference type="InterPro" id="IPR036894">
    <property type="entry name" value="YbaB-like_sf"/>
</dbReference>
<dbReference type="SUPFAM" id="SSF82607">
    <property type="entry name" value="YbaB-like"/>
    <property type="match status" value="1"/>
</dbReference>